<keyword evidence="3" id="KW-1003">Cell membrane</keyword>
<feature type="signal peptide" evidence="10">
    <location>
        <begin position="1"/>
        <end position="25"/>
    </location>
</feature>
<dbReference type="GO" id="GO:0005886">
    <property type="term" value="C:plasma membrane"/>
    <property type="evidence" value="ECO:0007669"/>
    <property type="project" value="UniProtKB-SubCell"/>
</dbReference>
<evidence type="ECO:0000256" key="4">
    <source>
        <dbReference type="ARBA" id="ARBA00022622"/>
    </source>
</evidence>
<dbReference type="Gramene" id="arahy.Tifrunner.gnm2.ann2.Ah04g117100.1">
    <property type="protein sequence ID" value="arahy.Tifrunner.gnm2.ann2.Ah04g117100.1-CDS"/>
    <property type="gene ID" value="arahy.Tifrunner.gnm2.ann2.Ah04g117100"/>
</dbReference>
<evidence type="ECO:0000256" key="10">
    <source>
        <dbReference type="SAM" id="SignalP"/>
    </source>
</evidence>
<keyword evidence="5 10" id="KW-0732">Signal</keyword>
<gene>
    <name evidence="12" type="ORF">Ahy_Scaffold6g108190</name>
</gene>
<dbReference type="PANTHER" id="PTHR31052:SF3">
    <property type="entry name" value="COBRA-LIKE PROTEIN 7"/>
    <property type="match status" value="1"/>
</dbReference>
<dbReference type="OrthoDB" id="2014623at2759"/>
<comment type="similarity">
    <text evidence="2">Belongs to the COBRA family.</text>
</comment>
<sequence>MAMALHDHVFFYIFVIISAAPLSLSQPQAASSCNGIFLSYTYTGGYRLPPNTSDTADQPYRFTSELTVLNYGLEDLKSWKVFVGFRHREWLVSASNAELADGTGLPAAVGNGTVLEGSEVRDLKTAAETAGDLKQMMLTVGMVGTVFGVAPPNVPMPSTIRLSNDGFICRKPTSQGNNETHTCCTVDPNSKTNTPTDEQEFPLPQKGGDLSIIYDVTKTYDSNYWAEVTVSNKNSIGRLDHWKLSWEWINDEFIYTMKGAYPSNVDSSECIFGSQGEYYKELDFADVLNCERRPTVVDLPPSRFNDSKLGKVPFCCRNGTLLPPTMDPSKSISRFQMQVFKMPPNINRSHLAPPRNWKISGEELNPEYQCGNPVRVSPSESLDPTGLPSNTSAIASWQILCNITRNTRKSKCCVSFSAFFNESVVPCQTCACGCSAKPERTCSVAEPAVLLPPEALLVPFENRTKMAHTWAERKHLSVPNPMPCGDNCGVSINWHVNTDYRRGWTARITLFNWGETDFADWFVAVEMDKAAPGFEKMYSFNASSLDKVKNTIFMQGKEGLNFLVAEANGSNPKKDPKVPGKQQSVISFRKKNTPGIKVVDGDGFPNKVFFNGEECSLPLVYPSSGFRNEFSFVPVLLLMLLPIIWMWQ</sequence>
<dbReference type="Proteomes" id="UP000289738">
    <property type="component" value="Unassembled WGS sequence"/>
</dbReference>
<evidence type="ECO:0000259" key="11">
    <source>
        <dbReference type="Pfam" id="PF25079"/>
    </source>
</evidence>
<organism evidence="12 13">
    <name type="scientific">Arachis hypogaea</name>
    <name type="common">Peanut</name>
    <dbReference type="NCBI Taxonomy" id="3818"/>
    <lineage>
        <taxon>Eukaryota</taxon>
        <taxon>Viridiplantae</taxon>
        <taxon>Streptophyta</taxon>
        <taxon>Embryophyta</taxon>
        <taxon>Tracheophyta</taxon>
        <taxon>Spermatophyta</taxon>
        <taxon>Magnoliopsida</taxon>
        <taxon>eudicotyledons</taxon>
        <taxon>Gunneridae</taxon>
        <taxon>Pentapetalae</taxon>
        <taxon>rosids</taxon>
        <taxon>fabids</taxon>
        <taxon>Fabales</taxon>
        <taxon>Fabaceae</taxon>
        <taxon>Papilionoideae</taxon>
        <taxon>50 kb inversion clade</taxon>
        <taxon>dalbergioids sensu lato</taxon>
        <taxon>Dalbergieae</taxon>
        <taxon>Pterocarpus clade</taxon>
        <taxon>Arachis</taxon>
    </lineage>
</organism>
<evidence type="ECO:0000256" key="9">
    <source>
        <dbReference type="SAM" id="Phobius"/>
    </source>
</evidence>
<evidence type="ECO:0000313" key="13">
    <source>
        <dbReference type="Proteomes" id="UP000289738"/>
    </source>
</evidence>
<dbReference type="InterPro" id="IPR006918">
    <property type="entry name" value="COBRA_pln"/>
</dbReference>
<dbReference type="AlphaFoldDB" id="A0A444WPK5"/>
<feature type="chain" id="PRO_5019153191" description="COBRA C-terminal domain-containing protein" evidence="10">
    <location>
        <begin position="26"/>
        <end position="648"/>
    </location>
</feature>
<keyword evidence="9" id="KW-0812">Transmembrane</keyword>
<dbReference type="InterPro" id="IPR056900">
    <property type="entry name" value="COB_C"/>
</dbReference>
<feature type="transmembrane region" description="Helical" evidence="9">
    <location>
        <begin position="630"/>
        <end position="647"/>
    </location>
</feature>
<comment type="caution">
    <text evidence="12">The sequence shown here is derived from an EMBL/GenBank/DDBJ whole genome shotgun (WGS) entry which is preliminary data.</text>
</comment>
<dbReference type="Pfam" id="PF25079">
    <property type="entry name" value="COB_C"/>
    <property type="match status" value="1"/>
</dbReference>
<dbReference type="Pfam" id="PF04833">
    <property type="entry name" value="COBRA"/>
    <property type="match status" value="1"/>
</dbReference>
<feature type="domain" description="COBRA C-terminal" evidence="11">
    <location>
        <begin position="411"/>
        <end position="622"/>
    </location>
</feature>
<keyword evidence="9" id="KW-1133">Transmembrane helix</keyword>
<comment type="subcellular location">
    <subcellularLocation>
        <location evidence="1">Cell membrane</location>
        <topology evidence="1">Lipid-anchor</topology>
        <topology evidence="1">GPI-anchor</topology>
    </subcellularLocation>
</comment>
<evidence type="ECO:0000256" key="7">
    <source>
        <dbReference type="ARBA" id="ARBA00023180"/>
    </source>
</evidence>
<keyword evidence="8" id="KW-0449">Lipoprotein</keyword>
<evidence type="ECO:0000256" key="1">
    <source>
        <dbReference type="ARBA" id="ARBA00004609"/>
    </source>
</evidence>
<evidence type="ECO:0000256" key="2">
    <source>
        <dbReference type="ARBA" id="ARBA00005507"/>
    </source>
</evidence>
<dbReference type="GO" id="GO:0010215">
    <property type="term" value="P:cellulose microfibril organization"/>
    <property type="evidence" value="ECO:0007669"/>
    <property type="project" value="InterPro"/>
</dbReference>
<reference evidence="12 13" key="1">
    <citation type="submission" date="2019-01" db="EMBL/GenBank/DDBJ databases">
        <title>Sequencing of cultivated peanut Arachis hypogaea provides insights into genome evolution and oil improvement.</title>
        <authorList>
            <person name="Chen X."/>
        </authorList>
    </citation>
    <scope>NUCLEOTIDE SEQUENCE [LARGE SCALE GENOMIC DNA]</scope>
    <source>
        <strain evidence="13">cv. Fuhuasheng</strain>
        <tissue evidence="12">Leaves</tissue>
    </source>
</reference>
<evidence type="ECO:0000256" key="3">
    <source>
        <dbReference type="ARBA" id="ARBA00022475"/>
    </source>
</evidence>
<dbReference type="STRING" id="3818.A0A444WPK5"/>
<name>A0A444WPK5_ARAHY</name>
<evidence type="ECO:0000256" key="6">
    <source>
        <dbReference type="ARBA" id="ARBA00023136"/>
    </source>
</evidence>
<keyword evidence="7" id="KW-0325">Glycoprotein</keyword>
<evidence type="ECO:0000256" key="5">
    <source>
        <dbReference type="ARBA" id="ARBA00022729"/>
    </source>
</evidence>
<accession>A0A444WPK5</accession>
<evidence type="ECO:0000256" key="8">
    <source>
        <dbReference type="ARBA" id="ARBA00023288"/>
    </source>
</evidence>
<dbReference type="PANTHER" id="PTHR31052">
    <property type="entry name" value="COBRA-LIKE PROTEIN 7"/>
    <property type="match status" value="1"/>
</dbReference>
<keyword evidence="4" id="KW-0336">GPI-anchor</keyword>
<dbReference type="EMBL" id="SDMP01000026">
    <property type="protein sequence ID" value="RYQ79446.1"/>
    <property type="molecule type" value="Genomic_DNA"/>
</dbReference>
<keyword evidence="13" id="KW-1185">Reference proteome</keyword>
<keyword evidence="6 9" id="KW-0472">Membrane</keyword>
<proteinExistence type="inferred from homology"/>
<evidence type="ECO:0000313" key="12">
    <source>
        <dbReference type="EMBL" id="RYQ79446.1"/>
    </source>
</evidence>
<protein>
    <recommendedName>
        <fullName evidence="11">COBRA C-terminal domain-containing protein</fullName>
    </recommendedName>
</protein>
<dbReference type="GO" id="GO:0098552">
    <property type="term" value="C:side of membrane"/>
    <property type="evidence" value="ECO:0007669"/>
    <property type="project" value="UniProtKB-KW"/>
</dbReference>